<comment type="caution">
    <text evidence="1">The sequence shown here is derived from an EMBL/GenBank/DDBJ whole genome shotgun (WGS) entry which is preliminary data.</text>
</comment>
<name>A0A178VSV8_ARATH</name>
<proteinExistence type="predicted"/>
<dbReference type="EMBL" id="LUHQ01000002">
    <property type="protein sequence ID" value="OAP08868.1"/>
    <property type="molecule type" value="Genomic_DNA"/>
</dbReference>
<dbReference type="AlphaFoldDB" id="A0A178VSV8"/>
<evidence type="ECO:0000313" key="1">
    <source>
        <dbReference type="EMBL" id="OAP08868.1"/>
    </source>
</evidence>
<sequence length="85" mass="9439">MKNEKSADAYGTYFLLISTIFLLFIARQASSYQMLICLDLNISCADCKKQCEETSYGGMCLNGGRTCCCKKSPPPSYYDPRPPSS</sequence>
<dbReference type="Proteomes" id="UP000078284">
    <property type="component" value="Chromosome 2"/>
</dbReference>
<dbReference type="ExpressionAtlas" id="A0A178VSV8">
    <property type="expression patterns" value="baseline"/>
</dbReference>
<evidence type="ECO:0000313" key="2">
    <source>
        <dbReference type="Proteomes" id="UP000078284"/>
    </source>
</evidence>
<organism evidence="1 2">
    <name type="scientific">Arabidopsis thaliana</name>
    <name type="common">Mouse-ear cress</name>
    <dbReference type="NCBI Taxonomy" id="3702"/>
    <lineage>
        <taxon>Eukaryota</taxon>
        <taxon>Viridiplantae</taxon>
        <taxon>Streptophyta</taxon>
        <taxon>Embryophyta</taxon>
        <taxon>Tracheophyta</taxon>
        <taxon>Spermatophyta</taxon>
        <taxon>Magnoliopsida</taxon>
        <taxon>eudicotyledons</taxon>
        <taxon>Gunneridae</taxon>
        <taxon>Pentapetalae</taxon>
        <taxon>rosids</taxon>
        <taxon>malvids</taxon>
        <taxon>Brassicales</taxon>
        <taxon>Brassicaceae</taxon>
        <taxon>Camelineae</taxon>
        <taxon>Arabidopsis</taxon>
    </lineage>
</organism>
<gene>
    <name evidence="1" type="ordered locus">AXX17_At2g17270</name>
</gene>
<protein>
    <submittedName>
        <fullName evidence="1">Uncharacterized protein</fullName>
    </submittedName>
</protein>
<reference evidence="2" key="1">
    <citation type="journal article" date="2016" name="Proc. Natl. Acad. Sci. U.S.A.">
        <title>Chromosome-level assembly of Arabidopsis thaliana Ler reveals the extent of translocation and inversion polymorphisms.</title>
        <authorList>
            <person name="Zapata L."/>
            <person name="Ding J."/>
            <person name="Willing E.M."/>
            <person name="Hartwig B."/>
            <person name="Bezdan D."/>
            <person name="Jiao W.B."/>
            <person name="Patel V."/>
            <person name="Velikkakam James G."/>
            <person name="Koornneef M."/>
            <person name="Ossowski S."/>
            <person name="Schneeberger K."/>
        </authorList>
    </citation>
    <scope>NUCLEOTIDE SEQUENCE [LARGE SCALE GENOMIC DNA]</scope>
    <source>
        <strain evidence="2">cv. Landsberg erecta</strain>
    </source>
</reference>
<accession>A0A178VSV8</accession>